<proteinExistence type="predicted"/>
<comment type="caution">
    <text evidence="2">The sequence shown here is derived from an EMBL/GenBank/DDBJ whole genome shotgun (WGS) entry which is preliminary data.</text>
</comment>
<dbReference type="Proteomes" id="UP000275473">
    <property type="component" value="Unassembled WGS sequence"/>
</dbReference>
<gene>
    <name evidence="2" type="ORF">EEX84_11405</name>
</gene>
<evidence type="ECO:0000259" key="1">
    <source>
        <dbReference type="Pfam" id="PF06983"/>
    </source>
</evidence>
<organism evidence="2 3">
    <name type="scientific">Planococcus salinus</name>
    <dbReference type="NCBI Taxonomy" id="1848460"/>
    <lineage>
        <taxon>Bacteria</taxon>
        <taxon>Bacillati</taxon>
        <taxon>Bacillota</taxon>
        <taxon>Bacilli</taxon>
        <taxon>Bacillales</taxon>
        <taxon>Caryophanaceae</taxon>
        <taxon>Planococcus</taxon>
    </lineage>
</organism>
<keyword evidence="3" id="KW-1185">Reference proteome</keyword>
<feature type="domain" description="PhnB-like" evidence="1">
    <location>
        <begin position="6"/>
        <end position="126"/>
    </location>
</feature>
<dbReference type="PIRSF" id="PIRSF021700">
    <property type="entry name" value="3_dmu_93_MTrfase"/>
    <property type="match status" value="1"/>
</dbReference>
<dbReference type="CDD" id="cd06588">
    <property type="entry name" value="PhnB_like"/>
    <property type="match status" value="1"/>
</dbReference>
<dbReference type="Gene3D" id="3.10.180.10">
    <property type="entry name" value="2,3-Dihydroxybiphenyl 1,2-Dioxygenase, domain 1"/>
    <property type="match status" value="1"/>
</dbReference>
<protein>
    <submittedName>
        <fullName evidence="2">VOC family protein</fullName>
    </submittedName>
</protein>
<dbReference type="SUPFAM" id="SSF54593">
    <property type="entry name" value="Glyoxalase/Bleomycin resistance protein/Dihydroxybiphenyl dioxygenase"/>
    <property type="match status" value="1"/>
</dbReference>
<dbReference type="AlphaFoldDB" id="A0A3M8P6G8"/>
<dbReference type="EMBL" id="RIAX01000008">
    <property type="protein sequence ID" value="RNF38991.1"/>
    <property type="molecule type" value="Genomic_DNA"/>
</dbReference>
<dbReference type="OrthoDB" id="9806473at2"/>
<dbReference type="Pfam" id="PF06983">
    <property type="entry name" value="3-dmu-9_3-mt"/>
    <property type="match status" value="1"/>
</dbReference>
<dbReference type="InterPro" id="IPR009725">
    <property type="entry name" value="3_dmu_93_MTrfase"/>
</dbReference>
<evidence type="ECO:0000313" key="2">
    <source>
        <dbReference type="EMBL" id="RNF38991.1"/>
    </source>
</evidence>
<sequence>MKNKFQKITNNFWFDREAEEAVQFYLSVFKDSQMGRTTRYGKEGHEIHGMPEGTVMTIDFVLEGQEFVALNGGPAFQFNEAISLIVNCESQEEVDYYWDKLTEGGDEKAQVCGWLKDKFGVSWQVVPVALNEMLTSGDSEKVAKVTKEFMQMKKIDLPALQRAYEG</sequence>
<dbReference type="InterPro" id="IPR029068">
    <property type="entry name" value="Glyas_Bleomycin-R_OHBP_Dase"/>
</dbReference>
<name>A0A3M8P6G8_9BACL</name>
<dbReference type="PANTHER" id="PTHR33990:SF2">
    <property type="entry name" value="PHNB-LIKE DOMAIN-CONTAINING PROTEIN"/>
    <property type="match status" value="1"/>
</dbReference>
<reference evidence="2 3" key="1">
    <citation type="journal article" date="2018" name="Int. J. Syst. Evol. Microbiol.">
        <title>Planococcus salinus sp. nov., a moderately halophilic bacterium isolated from a saline-alkali soil.</title>
        <authorList>
            <person name="Gan L."/>
        </authorList>
    </citation>
    <scope>NUCLEOTIDE SEQUENCE [LARGE SCALE GENOMIC DNA]</scope>
    <source>
        <strain evidence="2 3">LCB217</strain>
    </source>
</reference>
<dbReference type="InterPro" id="IPR028973">
    <property type="entry name" value="PhnB-like"/>
</dbReference>
<accession>A0A3M8P6G8</accession>
<evidence type="ECO:0000313" key="3">
    <source>
        <dbReference type="Proteomes" id="UP000275473"/>
    </source>
</evidence>
<dbReference type="PANTHER" id="PTHR33990">
    <property type="entry name" value="PROTEIN YJDN-RELATED"/>
    <property type="match status" value="1"/>
</dbReference>
<dbReference type="RefSeq" id="WP_123165773.1">
    <property type="nucleotide sequence ID" value="NZ_RIAX01000008.1"/>
</dbReference>